<keyword evidence="2" id="KW-1185">Reference proteome</keyword>
<feature type="non-terminal residue" evidence="1">
    <location>
        <position position="1"/>
    </location>
</feature>
<dbReference type="Proteomes" id="UP000479000">
    <property type="component" value="Unassembled WGS sequence"/>
</dbReference>
<gene>
    <name evidence="1" type="ORF">NTEN_LOCUS747</name>
</gene>
<sequence length="211" mass="24187">MIGIAELRITLENQKLDVGNPKRMISLILLSYTFEVGLLMWAKADVFIDKMNASQILGVSYLQCCQLATIYETTVNLRFRKGEQAVSKSEDSFSCWEVTNSICSLNRFAYFEGEESSEEGEEYLMFLQLSRAADQSEIAVCQPHCRVIGNHQTRTEWITLTRNLSSKWKSILSEERSTTNYLINEPLSLDTVYQERTMVGNQCLSSRFMNN</sequence>
<proteinExistence type="predicted"/>
<organism evidence="1 2">
    <name type="scientific">Nesidiocoris tenuis</name>
    <dbReference type="NCBI Taxonomy" id="355587"/>
    <lineage>
        <taxon>Eukaryota</taxon>
        <taxon>Metazoa</taxon>
        <taxon>Ecdysozoa</taxon>
        <taxon>Arthropoda</taxon>
        <taxon>Hexapoda</taxon>
        <taxon>Insecta</taxon>
        <taxon>Pterygota</taxon>
        <taxon>Neoptera</taxon>
        <taxon>Paraneoptera</taxon>
        <taxon>Hemiptera</taxon>
        <taxon>Heteroptera</taxon>
        <taxon>Panheteroptera</taxon>
        <taxon>Cimicomorpha</taxon>
        <taxon>Miridae</taxon>
        <taxon>Dicyphina</taxon>
        <taxon>Nesidiocoris</taxon>
    </lineage>
</organism>
<accession>A0A6H5FX07</accession>
<dbReference type="AlphaFoldDB" id="A0A6H5FX07"/>
<dbReference type="EMBL" id="CADCXU010001334">
    <property type="protein sequence ID" value="CAA9993895.1"/>
    <property type="molecule type" value="Genomic_DNA"/>
</dbReference>
<evidence type="ECO:0000313" key="1">
    <source>
        <dbReference type="EMBL" id="CAA9993895.1"/>
    </source>
</evidence>
<protein>
    <submittedName>
        <fullName evidence="1">Uncharacterized protein</fullName>
    </submittedName>
</protein>
<name>A0A6H5FX07_9HEMI</name>
<reference evidence="1 2" key="1">
    <citation type="submission" date="2020-02" db="EMBL/GenBank/DDBJ databases">
        <authorList>
            <person name="Ferguson B K."/>
        </authorList>
    </citation>
    <scope>NUCLEOTIDE SEQUENCE [LARGE SCALE GENOMIC DNA]</scope>
</reference>
<feature type="non-terminal residue" evidence="1">
    <location>
        <position position="211"/>
    </location>
</feature>
<evidence type="ECO:0000313" key="2">
    <source>
        <dbReference type="Proteomes" id="UP000479000"/>
    </source>
</evidence>